<organism evidence="1 2">
    <name type="scientific">Elysia crispata</name>
    <name type="common">lettuce slug</name>
    <dbReference type="NCBI Taxonomy" id="231223"/>
    <lineage>
        <taxon>Eukaryota</taxon>
        <taxon>Metazoa</taxon>
        <taxon>Spiralia</taxon>
        <taxon>Lophotrochozoa</taxon>
        <taxon>Mollusca</taxon>
        <taxon>Gastropoda</taxon>
        <taxon>Heterobranchia</taxon>
        <taxon>Euthyneura</taxon>
        <taxon>Panpulmonata</taxon>
        <taxon>Sacoglossa</taxon>
        <taxon>Placobranchoidea</taxon>
        <taxon>Plakobranchidae</taxon>
        <taxon>Elysia</taxon>
    </lineage>
</organism>
<dbReference type="Proteomes" id="UP001283361">
    <property type="component" value="Unassembled WGS sequence"/>
</dbReference>
<gene>
    <name evidence="1" type="ORF">RRG08_065563</name>
</gene>
<accession>A0AAE0YS20</accession>
<dbReference type="EMBL" id="JAWDGP010005548">
    <property type="protein sequence ID" value="KAK3756158.1"/>
    <property type="molecule type" value="Genomic_DNA"/>
</dbReference>
<reference evidence="1" key="1">
    <citation type="journal article" date="2023" name="G3 (Bethesda)">
        <title>A reference genome for the long-term kleptoplast-retaining sea slug Elysia crispata morphotype clarki.</title>
        <authorList>
            <person name="Eastman K.E."/>
            <person name="Pendleton A.L."/>
            <person name="Shaikh M.A."/>
            <person name="Suttiyut T."/>
            <person name="Ogas R."/>
            <person name="Tomko P."/>
            <person name="Gavelis G."/>
            <person name="Widhalm J.R."/>
            <person name="Wisecaver J.H."/>
        </authorList>
    </citation>
    <scope>NUCLEOTIDE SEQUENCE</scope>
    <source>
        <strain evidence="1">ECLA1</strain>
    </source>
</reference>
<protein>
    <submittedName>
        <fullName evidence="1">Uncharacterized protein</fullName>
    </submittedName>
</protein>
<comment type="caution">
    <text evidence="1">The sequence shown here is derived from an EMBL/GenBank/DDBJ whole genome shotgun (WGS) entry which is preliminary data.</text>
</comment>
<dbReference type="AlphaFoldDB" id="A0AAE0YS20"/>
<evidence type="ECO:0000313" key="1">
    <source>
        <dbReference type="EMBL" id="KAK3756158.1"/>
    </source>
</evidence>
<name>A0AAE0YS20_9GAST</name>
<evidence type="ECO:0000313" key="2">
    <source>
        <dbReference type="Proteomes" id="UP001283361"/>
    </source>
</evidence>
<sequence>MNKYGTKDDGSLLRLQLLLLRAVRADQIEGSGLYFPSPHYRSSGCSMHIRVRDVKEKHIHNIQSPCRPCFPPCCGKSSVFAVSSTVA</sequence>
<proteinExistence type="predicted"/>
<keyword evidence="2" id="KW-1185">Reference proteome</keyword>